<comment type="caution">
    <text evidence="1">The sequence shown here is derived from an EMBL/GenBank/DDBJ whole genome shotgun (WGS) entry which is preliminary data.</text>
</comment>
<protein>
    <recommendedName>
        <fullName evidence="3">Glycosyltransferase</fullName>
    </recommendedName>
</protein>
<dbReference type="EMBL" id="PHQP01000047">
    <property type="protein sequence ID" value="RAV33762.1"/>
    <property type="molecule type" value="Genomic_DNA"/>
</dbReference>
<organism evidence="1 2">
    <name type="scientific">Corynebacterium heidelbergense</name>
    <dbReference type="NCBI Taxonomy" id="2055947"/>
    <lineage>
        <taxon>Bacteria</taxon>
        <taxon>Bacillati</taxon>
        <taxon>Actinomycetota</taxon>
        <taxon>Actinomycetes</taxon>
        <taxon>Mycobacteriales</taxon>
        <taxon>Corynebacteriaceae</taxon>
        <taxon>Corynebacterium</taxon>
    </lineage>
</organism>
<proteinExistence type="predicted"/>
<dbReference type="Proteomes" id="UP000251047">
    <property type="component" value="Unassembled WGS sequence"/>
</dbReference>
<dbReference type="AlphaFoldDB" id="A0A364VAT6"/>
<reference evidence="1 2" key="1">
    <citation type="journal article" date="2018" name="Syst. Appl. Microbiol.">
        <title>Corynebacterium heidelbergense sp. nov., isolated from the preen glands of Egyptian geese (Alopochen aegyptiacus).</title>
        <authorList>
            <person name="Braun M.S."/>
            <person name="Wang E."/>
            <person name="Zimmermann S."/>
            <person name="Wink M."/>
        </authorList>
    </citation>
    <scope>NUCLEOTIDE SEQUENCE [LARGE SCALE GENOMIC DNA]</scope>
    <source>
        <strain evidence="1 2">DSM 104638</strain>
    </source>
</reference>
<evidence type="ECO:0008006" key="3">
    <source>
        <dbReference type="Google" id="ProtNLM"/>
    </source>
</evidence>
<gene>
    <name evidence="1" type="ORF">CWC39_06700</name>
</gene>
<evidence type="ECO:0000313" key="2">
    <source>
        <dbReference type="Proteomes" id="UP000251047"/>
    </source>
</evidence>
<accession>A0A364VAT6</accession>
<feature type="non-terminal residue" evidence="1">
    <location>
        <position position="1"/>
    </location>
</feature>
<evidence type="ECO:0000313" key="1">
    <source>
        <dbReference type="EMBL" id="RAV33762.1"/>
    </source>
</evidence>
<sequence>VPNPQAVPHLVTRGAEEPGRCGLEHRTVGVFLKSLRSNVVRNPAFYRDLAAHIHPAKLRVFVHEDQVDDELIHHLRSNREYIDARVHPPMPDEELYRQIRALDAVVLPYERGTHSGWLRMCEDLGVPVAVPDCGFFLSQADPASHVREYPTGDGRAAGVELRELLVNPAAGVRPDSRAVVDVVGFHYQLYRELHSQRLQTDTS</sequence>
<name>A0A364VAT6_9CORY</name>